<dbReference type="RefSeq" id="WP_256612102.1">
    <property type="nucleotide sequence ID" value="NZ_JANIBM010000029.1"/>
</dbReference>
<dbReference type="Proteomes" id="UP001524569">
    <property type="component" value="Unassembled WGS sequence"/>
</dbReference>
<reference evidence="1 2" key="1">
    <citation type="submission" date="2022-07" db="EMBL/GenBank/DDBJ databases">
        <title>Methylomonas rivi sp. nov., Methylomonas rosea sp. nov., Methylomonas aureus sp. nov. and Methylomonas subterranea sp. nov., four novel methanotrophs isolated from a freshwater creek and the deep terrestrial subsurface.</title>
        <authorList>
            <person name="Abin C."/>
            <person name="Sankaranarayanan K."/>
            <person name="Garner C."/>
            <person name="Sindelar R."/>
            <person name="Kotary K."/>
            <person name="Garner R."/>
            <person name="Barclay S."/>
            <person name="Lawson P."/>
            <person name="Krumholz L."/>
        </authorList>
    </citation>
    <scope>NUCLEOTIDE SEQUENCE [LARGE SCALE GENOMIC DNA]</scope>
    <source>
        <strain evidence="1 2">SURF-1</strain>
    </source>
</reference>
<accession>A0ABT1UMA7</accession>
<name>A0ABT1UMA7_9GAMM</name>
<dbReference type="EMBL" id="JANIBM010000029">
    <property type="protein sequence ID" value="MCQ8182839.1"/>
    <property type="molecule type" value="Genomic_DNA"/>
</dbReference>
<proteinExistence type="predicted"/>
<comment type="caution">
    <text evidence="1">The sequence shown here is derived from an EMBL/GenBank/DDBJ whole genome shotgun (WGS) entry which is preliminary data.</text>
</comment>
<keyword evidence="2" id="KW-1185">Reference proteome</keyword>
<evidence type="ECO:0000313" key="1">
    <source>
        <dbReference type="EMBL" id="MCQ8182839.1"/>
    </source>
</evidence>
<evidence type="ECO:0000313" key="2">
    <source>
        <dbReference type="Proteomes" id="UP001524569"/>
    </source>
</evidence>
<gene>
    <name evidence="1" type="ORF">NP603_17075</name>
</gene>
<protein>
    <submittedName>
        <fullName evidence="1">Uncharacterized protein</fullName>
    </submittedName>
</protein>
<sequence length="46" mass="4993">MKMVVVMLSGLVIGALVVIAALQLLRVVGKEFVDLMAEAWHSSETH</sequence>
<organism evidence="1 2">
    <name type="scientific">Methylomonas aurea</name>
    <dbReference type="NCBI Taxonomy" id="2952224"/>
    <lineage>
        <taxon>Bacteria</taxon>
        <taxon>Pseudomonadati</taxon>
        <taxon>Pseudomonadota</taxon>
        <taxon>Gammaproteobacteria</taxon>
        <taxon>Methylococcales</taxon>
        <taxon>Methylococcaceae</taxon>
        <taxon>Methylomonas</taxon>
    </lineage>
</organism>